<evidence type="ECO:0000256" key="1">
    <source>
        <dbReference type="SAM" id="Phobius"/>
    </source>
</evidence>
<protein>
    <recommendedName>
        <fullName evidence="2">Signal transduction histidine kinase internal region domain-containing protein</fullName>
    </recommendedName>
</protein>
<keyword evidence="1" id="KW-1133">Transmembrane helix</keyword>
<dbReference type="EMBL" id="QPKV01000009">
    <property type="protein sequence ID" value="RDC54948.1"/>
    <property type="molecule type" value="Genomic_DNA"/>
</dbReference>
<dbReference type="PANTHER" id="PTHR34220">
    <property type="entry name" value="SENSOR HISTIDINE KINASE YPDA"/>
    <property type="match status" value="1"/>
</dbReference>
<feature type="transmembrane region" description="Helical" evidence="1">
    <location>
        <begin position="44"/>
        <end position="63"/>
    </location>
</feature>
<dbReference type="Pfam" id="PF06580">
    <property type="entry name" value="His_kinase"/>
    <property type="match status" value="1"/>
</dbReference>
<keyword evidence="4" id="KW-1185">Reference proteome</keyword>
<sequence length="373" mass="43568">MNFLIINNFYKKYKVHLIAWGAYIIYEVFITGLISKTFSQPGSYFIVYLLNISLFYAHAFFYGKAVNAKVQTLKFINVIIIIVLEISLYSIIAFSLRYLFNILHLVNYNRPIILDQEFILSCIWRSLYFIGFSTGYVYILKSFEDRKRVEALERQSLVTQIEKQALENDLVQSQNNFLRSQINPHFLFNTLNFIYNDARKKAPMAADAIMNLAEMMRYALKRPEASELVPLSEEVEQIEHLINLHKLRTANTINLELEVNGDLFGLRFPPLILLTLVENIFKHGNVSHSSQPAIIKIDYNNNNLNITTINMVNDVKGKQHESHHVGIDNINKRLANFYKDDYIFRYYKDPLNRYITEIDVNIVNPMAKLNINQ</sequence>
<evidence type="ECO:0000313" key="3">
    <source>
        <dbReference type="EMBL" id="RDC54948.1"/>
    </source>
</evidence>
<dbReference type="Proteomes" id="UP000253961">
    <property type="component" value="Unassembled WGS sequence"/>
</dbReference>
<accession>A0A369PXY3</accession>
<keyword evidence="1" id="KW-0812">Transmembrane</keyword>
<feature type="transmembrane region" description="Helical" evidence="1">
    <location>
        <begin position="17"/>
        <end position="38"/>
    </location>
</feature>
<feature type="transmembrane region" description="Helical" evidence="1">
    <location>
        <begin position="75"/>
        <end position="98"/>
    </location>
</feature>
<dbReference type="PANTHER" id="PTHR34220:SF7">
    <property type="entry name" value="SENSOR HISTIDINE KINASE YPDA"/>
    <property type="match status" value="1"/>
</dbReference>
<name>A0A369PXY3_9SPHI</name>
<keyword evidence="1" id="KW-0472">Membrane</keyword>
<evidence type="ECO:0000259" key="2">
    <source>
        <dbReference type="Pfam" id="PF06580"/>
    </source>
</evidence>
<feature type="domain" description="Signal transduction histidine kinase internal region" evidence="2">
    <location>
        <begin position="175"/>
        <end position="251"/>
    </location>
</feature>
<dbReference type="InterPro" id="IPR050640">
    <property type="entry name" value="Bact_2-comp_sensor_kinase"/>
</dbReference>
<dbReference type="GO" id="GO:0016020">
    <property type="term" value="C:membrane"/>
    <property type="evidence" value="ECO:0007669"/>
    <property type="project" value="InterPro"/>
</dbReference>
<reference evidence="3 4" key="1">
    <citation type="submission" date="2018-07" db="EMBL/GenBank/DDBJ databases">
        <title>Pedobacter sp. nov., isolated from soil.</title>
        <authorList>
            <person name="Zhou L.Y."/>
            <person name="Du Z.J."/>
        </authorList>
    </citation>
    <scope>NUCLEOTIDE SEQUENCE [LARGE SCALE GENOMIC DNA]</scope>
    <source>
        <strain evidence="3 4">JDX94</strain>
    </source>
</reference>
<dbReference type="RefSeq" id="WP_115404396.1">
    <property type="nucleotide sequence ID" value="NZ_QPKV01000009.1"/>
</dbReference>
<feature type="transmembrane region" description="Helical" evidence="1">
    <location>
        <begin position="118"/>
        <end position="139"/>
    </location>
</feature>
<organism evidence="3 4">
    <name type="scientific">Pedobacter chinensis</name>
    <dbReference type="NCBI Taxonomy" id="2282421"/>
    <lineage>
        <taxon>Bacteria</taxon>
        <taxon>Pseudomonadati</taxon>
        <taxon>Bacteroidota</taxon>
        <taxon>Sphingobacteriia</taxon>
        <taxon>Sphingobacteriales</taxon>
        <taxon>Sphingobacteriaceae</taxon>
        <taxon>Pedobacter</taxon>
    </lineage>
</organism>
<gene>
    <name evidence="3" type="ORF">DU508_19255</name>
</gene>
<dbReference type="InterPro" id="IPR010559">
    <property type="entry name" value="Sig_transdc_His_kin_internal"/>
</dbReference>
<dbReference type="OrthoDB" id="9792992at2"/>
<comment type="caution">
    <text evidence="3">The sequence shown here is derived from an EMBL/GenBank/DDBJ whole genome shotgun (WGS) entry which is preliminary data.</text>
</comment>
<dbReference type="AlphaFoldDB" id="A0A369PXY3"/>
<proteinExistence type="predicted"/>
<evidence type="ECO:0000313" key="4">
    <source>
        <dbReference type="Proteomes" id="UP000253961"/>
    </source>
</evidence>
<dbReference type="GO" id="GO:0000155">
    <property type="term" value="F:phosphorelay sensor kinase activity"/>
    <property type="evidence" value="ECO:0007669"/>
    <property type="project" value="InterPro"/>
</dbReference>